<dbReference type="PANTHER" id="PTHR35297:SF2">
    <property type="entry name" value="PROTEIN, PUTATIVE-RELATED"/>
    <property type="match status" value="1"/>
</dbReference>
<keyword evidence="1" id="KW-0472">Membrane</keyword>
<feature type="transmembrane region" description="Helical" evidence="1">
    <location>
        <begin position="62"/>
        <end position="79"/>
    </location>
</feature>
<keyword evidence="1" id="KW-0812">Transmembrane</keyword>
<reference evidence="2" key="1">
    <citation type="journal article" date="2023" name="Nat. Commun.">
        <title>Diploid and tetraploid genomes of Acorus and the evolution of monocots.</title>
        <authorList>
            <person name="Ma L."/>
            <person name="Liu K.W."/>
            <person name="Li Z."/>
            <person name="Hsiao Y.Y."/>
            <person name="Qi Y."/>
            <person name="Fu T."/>
            <person name="Tang G.D."/>
            <person name="Zhang D."/>
            <person name="Sun W.H."/>
            <person name="Liu D.K."/>
            <person name="Li Y."/>
            <person name="Chen G.Z."/>
            <person name="Liu X.D."/>
            <person name="Liao X.Y."/>
            <person name="Jiang Y.T."/>
            <person name="Yu X."/>
            <person name="Hao Y."/>
            <person name="Huang J."/>
            <person name="Zhao X.W."/>
            <person name="Ke S."/>
            <person name="Chen Y.Y."/>
            <person name="Wu W.L."/>
            <person name="Hsu J.L."/>
            <person name="Lin Y.F."/>
            <person name="Huang M.D."/>
            <person name="Li C.Y."/>
            <person name="Huang L."/>
            <person name="Wang Z.W."/>
            <person name="Zhao X."/>
            <person name="Zhong W.Y."/>
            <person name="Peng D.H."/>
            <person name="Ahmad S."/>
            <person name="Lan S."/>
            <person name="Zhang J.S."/>
            <person name="Tsai W.C."/>
            <person name="Van de Peer Y."/>
            <person name="Liu Z.J."/>
        </authorList>
    </citation>
    <scope>NUCLEOTIDE SEQUENCE</scope>
    <source>
        <strain evidence="2">CP</strain>
    </source>
</reference>
<dbReference type="Proteomes" id="UP001180020">
    <property type="component" value="Unassembled WGS sequence"/>
</dbReference>
<protein>
    <submittedName>
        <fullName evidence="2">Uncharacterized protein</fullName>
    </submittedName>
</protein>
<dbReference type="PANTHER" id="PTHR35297">
    <property type="entry name" value="PROTEIN, PUTATIVE-RELATED"/>
    <property type="match status" value="1"/>
</dbReference>
<organism evidence="2 3">
    <name type="scientific">Acorus calamus</name>
    <name type="common">Sweet flag</name>
    <dbReference type="NCBI Taxonomy" id="4465"/>
    <lineage>
        <taxon>Eukaryota</taxon>
        <taxon>Viridiplantae</taxon>
        <taxon>Streptophyta</taxon>
        <taxon>Embryophyta</taxon>
        <taxon>Tracheophyta</taxon>
        <taxon>Spermatophyta</taxon>
        <taxon>Magnoliopsida</taxon>
        <taxon>Liliopsida</taxon>
        <taxon>Acoraceae</taxon>
        <taxon>Acorus</taxon>
    </lineage>
</organism>
<comment type="caution">
    <text evidence="2">The sequence shown here is derived from an EMBL/GenBank/DDBJ whole genome shotgun (WGS) entry which is preliminary data.</text>
</comment>
<gene>
    <name evidence="2" type="ORF">QJS10_CPA01g01816</name>
</gene>
<proteinExistence type="predicted"/>
<name>A0AAV9FU14_ACOCL</name>
<reference evidence="2" key="2">
    <citation type="submission" date="2023-06" db="EMBL/GenBank/DDBJ databases">
        <authorList>
            <person name="Ma L."/>
            <person name="Liu K.-W."/>
            <person name="Li Z."/>
            <person name="Hsiao Y.-Y."/>
            <person name="Qi Y."/>
            <person name="Fu T."/>
            <person name="Tang G."/>
            <person name="Zhang D."/>
            <person name="Sun W.-H."/>
            <person name="Liu D.-K."/>
            <person name="Li Y."/>
            <person name="Chen G.-Z."/>
            <person name="Liu X.-D."/>
            <person name="Liao X.-Y."/>
            <person name="Jiang Y.-T."/>
            <person name="Yu X."/>
            <person name="Hao Y."/>
            <person name="Huang J."/>
            <person name="Zhao X.-W."/>
            <person name="Ke S."/>
            <person name="Chen Y.-Y."/>
            <person name="Wu W.-L."/>
            <person name="Hsu J.-L."/>
            <person name="Lin Y.-F."/>
            <person name="Huang M.-D."/>
            <person name="Li C.-Y."/>
            <person name="Huang L."/>
            <person name="Wang Z.-W."/>
            <person name="Zhao X."/>
            <person name="Zhong W.-Y."/>
            <person name="Peng D.-H."/>
            <person name="Ahmad S."/>
            <person name="Lan S."/>
            <person name="Zhang J.-S."/>
            <person name="Tsai W.-C."/>
            <person name="Van De Peer Y."/>
            <person name="Liu Z.-J."/>
        </authorList>
    </citation>
    <scope>NUCLEOTIDE SEQUENCE</scope>
    <source>
        <strain evidence="2">CP</strain>
        <tissue evidence="2">Leaves</tissue>
    </source>
</reference>
<keyword evidence="1" id="KW-1133">Transmembrane helix</keyword>
<keyword evidence="3" id="KW-1185">Reference proteome</keyword>
<accession>A0AAV9FU14</accession>
<sequence length="86" mass="9665">MHRKSIGSPASKHHHLQLLLQIDGDVDRKRRASSAVSGGGADEEEIRAEKIARSTSAHDVKVLHLMPLLVLLYFLILYLRSHDLVF</sequence>
<evidence type="ECO:0000313" key="3">
    <source>
        <dbReference type="Proteomes" id="UP001180020"/>
    </source>
</evidence>
<dbReference type="AlphaFoldDB" id="A0AAV9FU14"/>
<evidence type="ECO:0000256" key="1">
    <source>
        <dbReference type="SAM" id="Phobius"/>
    </source>
</evidence>
<evidence type="ECO:0000313" key="2">
    <source>
        <dbReference type="EMBL" id="KAK1326723.1"/>
    </source>
</evidence>
<dbReference type="EMBL" id="JAUJYO010000001">
    <property type="protein sequence ID" value="KAK1326723.1"/>
    <property type="molecule type" value="Genomic_DNA"/>
</dbReference>